<proteinExistence type="predicted"/>
<name>A0A6N2NCN0_SALVM</name>
<gene>
    <name evidence="1" type="ORF">SVIM_LOCUS494239</name>
</gene>
<sequence>MNLPSFFLSSFPSARPLSASLNPSNLPLNTFSFLSIDRYREIYRRQKVFYLVATYFDHIYISYCPKAVGLFRLLNQKSKPVITGHRSKREKVEDGFVVEFPVCCL</sequence>
<dbReference type="EMBL" id="CAADRP010002262">
    <property type="protein sequence ID" value="VFU64504.1"/>
    <property type="molecule type" value="Genomic_DNA"/>
</dbReference>
<accession>A0A6N2NCN0</accession>
<protein>
    <submittedName>
        <fullName evidence="1">Uncharacterized protein</fullName>
    </submittedName>
</protein>
<dbReference type="AlphaFoldDB" id="A0A6N2NCN0"/>
<evidence type="ECO:0000313" key="1">
    <source>
        <dbReference type="EMBL" id="VFU64504.1"/>
    </source>
</evidence>
<organism evidence="1">
    <name type="scientific">Salix viminalis</name>
    <name type="common">Common osier</name>
    <name type="synonym">Basket willow</name>
    <dbReference type="NCBI Taxonomy" id="40686"/>
    <lineage>
        <taxon>Eukaryota</taxon>
        <taxon>Viridiplantae</taxon>
        <taxon>Streptophyta</taxon>
        <taxon>Embryophyta</taxon>
        <taxon>Tracheophyta</taxon>
        <taxon>Spermatophyta</taxon>
        <taxon>Magnoliopsida</taxon>
        <taxon>eudicotyledons</taxon>
        <taxon>Gunneridae</taxon>
        <taxon>Pentapetalae</taxon>
        <taxon>rosids</taxon>
        <taxon>fabids</taxon>
        <taxon>Malpighiales</taxon>
        <taxon>Salicaceae</taxon>
        <taxon>Saliceae</taxon>
        <taxon>Salix</taxon>
    </lineage>
</organism>
<reference evidence="1" key="1">
    <citation type="submission" date="2019-03" db="EMBL/GenBank/DDBJ databases">
        <authorList>
            <person name="Mank J."/>
            <person name="Almeida P."/>
        </authorList>
    </citation>
    <scope>NUCLEOTIDE SEQUENCE</scope>
    <source>
        <strain evidence="1">78183</strain>
    </source>
</reference>